<dbReference type="PROSITE" id="PS01097">
    <property type="entry name" value="HUPF_HYPC"/>
    <property type="match status" value="1"/>
</dbReference>
<dbReference type="InterPro" id="IPR019812">
    <property type="entry name" value="Hydgase_assmbl_chp_CS"/>
</dbReference>
<dbReference type="STRING" id="340177.Cag_0531"/>
<dbReference type="EMBL" id="CP000108">
    <property type="protein sequence ID" value="ABB27804.1"/>
    <property type="molecule type" value="Genomic_DNA"/>
</dbReference>
<dbReference type="SUPFAM" id="SSF159127">
    <property type="entry name" value="HupF/HypC-like"/>
    <property type="match status" value="1"/>
</dbReference>
<dbReference type="NCBIfam" id="TIGR00074">
    <property type="entry name" value="hypC_hupF"/>
    <property type="match status" value="1"/>
</dbReference>
<dbReference type="PRINTS" id="PR00445">
    <property type="entry name" value="HUPFHYPC"/>
</dbReference>
<organism evidence="2">
    <name type="scientific">Chlorobium chlorochromatii (strain CaD3)</name>
    <dbReference type="NCBI Taxonomy" id="340177"/>
    <lineage>
        <taxon>Bacteria</taxon>
        <taxon>Pseudomonadati</taxon>
        <taxon>Chlorobiota</taxon>
        <taxon>Chlorobiia</taxon>
        <taxon>Chlorobiales</taxon>
        <taxon>Chlorobiaceae</taxon>
        <taxon>Chlorobium/Pelodictyon group</taxon>
        <taxon>Chlorobium</taxon>
    </lineage>
</organism>
<dbReference type="HOGENOM" id="CLU_159381_2_2_10"/>
<accession>Q3AT71</accession>
<gene>
    <name evidence="2" type="ordered locus">Cag_0531</name>
</gene>
<dbReference type="GO" id="GO:0005506">
    <property type="term" value="F:iron ion binding"/>
    <property type="evidence" value="ECO:0007669"/>
    <property type="project" value="TreeGrafter"/>
</dbReference>
<sequence>MCLAIPGKLIERIEAHGEHGLAMGVIDINGAAVRACLAYVPDIAVGQYTIVHAGFALKILDEEEAMESLKLWQELSDKGAFQPLDDANSSTQSCL</sequence>
<dbReference type="Gene3D" id="2.30.30.140">
    <property type="match status" value="1"/>
</dbReference>
<dbReference type="KEGG" id="cch:Cag_0531"/>
<dbReference type="GO" id="GO:0051604">
    <property type="term" value="P:protein maturation"/>
    <property type="evidence" value="ECO:0007669"/>
    <property type="project" value="TreeGrafter"/>
</dbReference>
<dbReference type="OrthoDB" id="9806017at2"/>
<dbReference type="GO" id="GO:1902670">
    <property type="term" value="F:carbon dioxide binding"/>
    <property type="evidence" value="ECO:0007669"/>
    <property type="project" value="TreeGrafter"/>
</dbReference>
<name>Q3AT71_CHLCH</name>
<dbReference type="Pfam" id="PF01455">
    <property type="entry name" value="HupF_HypC"/>
    <property type="match status" value="1"/>
</dbReference>
<dbReference type="eggNOG" id="COG0298">
    <property type="taxonomic scope" value="Bacteria"/>
</dbReference>
<evidence type="ECO:0000256" key="1">
    <source>
        <dbReference type="ARBA" id="ARBA00006018"/>
    </source>
</evidence>
<dbReference type="AlphaFoldDB" id="Q3AT71"/>
<evidence type="ECO:0000313" key="2">
    <source>
        <dbReference type="EMBL" id="ABB27804.1"/>
    </source>
</evidence>
<protein>
    <submittedName>
        <fullName evidence="2">Hydrogenase expression/formation protein (HUPF/HYPC)</fullName>
    </submittedName>
</protein>
<proteinExistence type="inferred from homology"/>
<comment type="similarity">
    <text evidence="1">Belongs to the HupF/HypC family.</text>
</comment>
<reference evidence="2" key="1">
    <citation type="submission" date="2005-08" db="EMBL/GenBank/DDBJ databases">
        <title>Complete sequence of Chlorobium chlorochromatii CaD3.</title>
        <authorList>
            <person name="Copeland A."/>
            <person name="Lucas S."/>
            <person name="Lapidus A."/>
            <person name="Barry K."/>
            <person name="Detter J.C."/>
            <person name="Glavina T."/>
            <person name="Hammon N."/>
            <person name="Israni S."/>
            <person name="Pitluck S."/>
            <person name="Bryant D."/>
            <person name="Schmutz J."/>
            <person name="Larimer F."/>
            <person name="Land M."/>
            <person name="Kyrpides N."/>
            <person name="Ivanova N."/>
            <person name="Richardson P."/>
        </authorList>
    </citation>
    <scope>NUCLEOTIDE SEQUENCE [LARGE SCALE GENOMIC DNA]</scope>
    <source>
        <strain evidence="2">CaD3</strain>
    </source>
</reference>
<dbReference type="PANTHER" id="PTHR35177">
    <property type="entry name" value="HYDROGENASE MATURATION FACTOR HYBG"/>
    <property type="match status" value="1"/>
</dbReference>
<dbReference type="PANTHER" id="PTHR35177:SF2">
    <property type="entry name" value="HYDROGENASE MATURATION FACTOR HYBG"/>
    <property type="match status" value="1"/>
</dbReference>
<dbReference type="InterPro" id="IPR001109">
    <property type="entry name" value="Hydrogenase_HupF/HypC"/>
</dbReference>